<dbReference type="Gene3D" id="6.10.140.2080">
    <property type="match status" value="1"/>
</dbReference>
<dbReference type="InterPro" id="IPR021784">
    <property type="entry name" value="DUF3349"/>
</dbReference>
<dbReference type="EMBL" id="JAHKNI010000003">
    <property type="protein sequence ID" value="MBU3061900.1"/>
    <property type="molecule type" value="Genomic_DNA"/>
</dbReference>
<evidence type="ECO:0000313" key="1">
    <source>
        <dbReference type="EMBL" id="MBU3061900.1"/>
    </source>
</evidence>
<accession>A0ABS6AY45</accession>
<dbReference type="Pfam" id="PF11829">
    <property type="entry name" value="DUF3349"/>
    <property type="match status" value="1"/>
</dbReference>
<sequence>MALSEVLAKIVEWLRAGYPQGVPEHDYVPLLALLTRRLTEDEVITVTDALIEHGALPADRADVGVAITKLTHEMPHESDMHRVRTHLVANGWPVDDDWAGR</sequence>
<dbReference type="RefSeq" id="WP_215916818.1">
    <property type="nucleotide sequence ID" value="NZ_JAHKNI010000003.1"/>
</dbReference>
<proteinExistence type="predicted"/>
<evidence type="ECO:0000313" key="2">
    <source>
        <dbReference type="Proteomes" id="UP000733379"/>
    </source>
</evidence>
<comment type="caution">
    <text evidence="1">The sequence shown here is derived from an EMBL/GenBank/DDBJ whole genome shotgun (WGS) entry which is preliminary data.</text>
</comment>
<protein>
    <submittedName>
        <fullName evidence="1">DUF3349 domain-containing protein</fullName>
    </submittedName>
</protein>
<dbReference type="Proteomes" id="UP000733379">
    <property type="component" value="Unassembled WGS sequence"/>
</dbReference>
<gene>
    <name evidence="1" type="ORF">KO481_10220</name>
</gene>
<dbReference type="Gene3D" id="1.10.10.2390">
    <property type="match status" value="1"/>
</dbReference>
<name>A0ABS6AY45_9NOCA</name>
<organism evidence="1 2">
    <name type="scientific">Nocardia albiluteola</name>
    <dbReference type="NCBI Taxonomy" id="2842303"/>
    <lineage>
        <taxon>Bacteria</taxon>
        <taxon>Bacillati</taxon>
        <taxon>Actinomycetota</taxon>
        <taxon>Actinomycetes</taxon>
        <taxon>Mycobacteriales</taxon>
        <taxon>Nocardiaceae</taxon>
        <taxon>Nocardia</taxon>
    </lineage>
</organism>
<keyword evidence="2" id="KW-1185">Reference proteome</keyword>
<reference evidence="1 2" key="1">
    <citation type="submission" date="2021-06" db="EMBL/GenBank/DDBJ databases">
        <title>Actinomycetes sequencing.</title>
        <authorList>
            <person name="Shan Q."/>
        </authorList>
    </citation>
    <scope>NUCLEOTIDE SEQUENCE [LARGE SCALE GENOMIC DNA]</scope>
    <source>
        <strain evidence="1 2">NEAU-G5</strain>
    </source>
</reference>